<sequence>MSQMSSNLKLWDLERLQRFWLQGACKPKHKKRNVSKPLDVNQFMSAFLLLGCGVLFTILVLLLEHIYFKYIRHHLEKTDKGGYLTLISLSMGKSLNFRGAVQEATDIITHHKCKNPICDTTLRKTRHDLHMANLKIKELTAMNKMMGVSTAVPDKPEFKSTEPLKTRDMTRNMVISNEDKPGYKSNPLHSYGPHFIKTSTTLSQVAEIETVL</sequence>
<gene>
    <name evidence="2" type="primary">Grin2b_2</name>
    <name evidence="2" type="ORF">CDAR_173331</name>
</gene>
<dbReference type="EMBL" id="BPLQ01008313">
    <property type="protein sequence ID" value="GIY36512.1"/>
    <property type="molecule type" value="Genomic_DNA"/>
</dbReference>
<keyword evidence="1" id="KW-1133">Transmembrane helix</keyword>
<evidence type="ECO:0000313" key="3">
    <source>
        <dbReference type="Proteomes" id="UP001054837"/>
    </source>
</evidence>
<evidence type="ECO:0000256" key="1">
    <source>
        <dbReference type="SAM" id="Phobius"/>
    </source>
</evidence>
<keyword evidence="1" id="KW-0812">Transmembrane</keyword>
<reference evidence="2 3" key="1">
    <citation type="submission" date="2021-06" db="EMBL/GenBank/DDBJ databases">
        <title>Caerostris darwini draft genome.</title>
        <authorList>
            <person name="Kono N."/>
            <person name="Arakawa K."/>
        </authorList>
    </citation>
    <scope>NUCLEOTIDE SEQUENCE [LARGE SCALE GENOMIC DNA]</scope>
</reference>
<comment type="caution">
    <text evidence="2">The sequence shown here is derived from an EMBL/GenBank/DDBJ whole genome shotgun (WGS) entry which is preliminary data.</text>
</comment>
<accession>A0AAV4SVN8</accession>
<evidence type="ECO:0000313" key="2">
    <source>
        <dbReference type="EMBL" id="GIY36512.1"/>
    </source>
</evidence>
<dbReference type="Proteomes" id="UP001054837">
    <property type="component" value="Unassembled WGS sequence"/>
</dbReference>
<protein>
    <submittedName>
        <fullName evidence="2">Glutamate receptor ionotropic, NMDA 2B</fullName>
    </submittedName>
</protein>
<dbReference type="AlphaFoldDB" id="A0AAV4SVN8"/>
<proteinExistence type="predicted"/>
<feature type="transmembrane region" description="Helical" evidence="1">
    <location>
        <begin position="43"/>
        <end position="63"/>
    </location>
</feature>
<keyword evidence="2" id="KW-0675">Receptor</keyword>
<keyword evidence="3" id="KW-1185">Reference proteome</keyword>
<keyword evidence="1" id="KW-0472">Membrane</keyword>
<organism evidence="2 3">
    <name type="scientific">Caerostris darwini</name>
    <dbReference type="NCBI Taxonomy" id="1538125"/>
    <lineage>
        <taxon>Eukaryota</taxon>
        <taxon>Metazoa</taxon>
        <taxon>Ecdysozoa</taxon>
        <taxon>Arthropoda</taxon>
        <taxon>Chelicerata</taxon>
        <taxon>Arachnida</taxon>
        <taxon>Araneae</taxon>
        <taxon>Araneomorphae</taxon>
        <taxon>Entelegynae</taxon>
        <taxon>Araneoidea</taxon>
        <taxon>Araneidae</taxon>
        <taxon>Caerostris</taxon>
    </lineage>
</organism>
<name>A0AAV4SVN8_9ARAC</name>